<feature type="compositionally biased region" description="Acidic residues" evidence="1">
    <location>
        <begin position="74"/>
        <end position="84"/>
    </location>
</feature>
<proteinExistence type="predicted"/>
<keyword evidence="4" id="KW-1185">Reference proteome</keyword>
<dbReference type="OrthoDB" id="2429725at2759"/>
<evidence type="ECO:0000256" key="1">
    <source>
        <dbReference type="SAM" id="MobiDB-lite"/>
    </source>
</evidence>
<feature type="domain" description="DDE-1" evidence="2">
    <location>
        <begin position="4"/>
        <end position="38"/>
    </location>
</feature>
<dbReference type="GO" id="GO:0003676">
    <property type="term" value="F:nucleic acid binding"/>
    <property type="evidence" value="ECO:0007669"/>
    <property type="project" value="InterPro"/>
</dbReference>
<sequence>MAGHKYESRNDKKLNILSAIKFIVQAWKEVSSETICNCSWHTKILSVVQNNEPTNDNNENELIEEMQVPTKDDNSEEDKDDRSK</sequence>
<dbReference type="EMBL" id="CAJVQA010006794">
    <property type="protein sequence ID" value="CAG8646635.1"/>
    <property type="molecule type" value="Genomic_DNA"/>
</dbReference>
<dbReference type="AlphaFoldDB" id="A0A9N9H003"/>
<gene>
    <name evidence="3" type="ORF">CPELLU_LOCUS9125</name>
</gene>
<dbReference type="Pfam" id="PF03184">
    <property type="entry name" value="DDE_1"/>
    <property type="match status" value="1"/>
</dbReference>
<organism evidence="3 4">
    <name type="scientific">Cetraspora pellucida</name>
    <dbReference type="NCBI Taxonomy" id="1433469"/>
    <lineage>
        <taxon>Eukaryota</taxon>
        <taxon>Fungi</taxon>
        <taxon>Fungi incertae sedis</taxon>
        <taxon>Mucoromycota</taxon>
        <taxon>Glomeromycotina</taxon>
        <taxon>Glomeromycetes</taxon>
        <taxon>Diversisporales</taxon>
        <taxon>Gigasporaceae</taxon>
        <taxon>Cetraspora</taxon>
    </lineage>
</organism>
<dbReference type="InterPro" id="IPR004875">
    <property type="entry name" value="DDE_SF_endonuclease_dom"/>
</dbReference>
<comment type="caution">
    <text evidence="3">The sequence shown here is derived from an EMBL/GenBank/DDBJ whole genome shotgun (WGS) entry which is preliminary data.</text>
</comment>
<evidence type="ECO:0000313" key="3">
    <source>
        <dbReference type="EMBL" id="CAG8646635.1"/>
    </source>
</evidence>
<accession>A0A9N9H003</accession>
<dbReference type="Proteomes" id="UP000789759">
    <property type="component" value="Unassembled WGS sequence"/>
</dbReference>
<evidence type="ECO:0000259" key="2">
    <source>
        <dbReference type="Pfam" id="PF03184"/>
    </source>
</evidence>
<feature type="region of interest" description="Disordered" evidence="1">
    <location>
        <begin position="51"/>
        <end position="84"/>
    </location>
</feature>
<name>A0A9N9H003_9GLOM</name>
<reference evidence="3" key="1">
    <citation type="submission" date="2021-06" db="EMBL/GenBank/DDBJ databases">
        <authorList>
            <person name="Kallberg Y."/>
            <person name="Tangrot J."/>
            <person name="Rosling A."/>
        </authorList>
    </citation>
    <scope>NUCLEOTIDE SEQUENCE</scope>
    <source>
        <strain evidence="3">FL966</strain>
    </source>
</reference>
<evidence type="ECO:0000313" key="4">
    <source>
        <dbReference type="Proteomes" id="UP000789759"/>
    </source>
</evidence>
<protein>
    <submittedName>
        <fullName evidence="3">16384_t:CDS:1</fullName>
    </submittedName>
</protein>